<comment type="caution">
    <text evidence="2">The sequence shown here is derived from an EMBL/GenBank/DDBJ whole genome shotgun (WGS) entry which is preliminary data.</text>
</comment>
<keyword evidence="1" id="KW-0812">Transmembrane</keyword>
<name>A0A2W5EX89_9SPHI</name>
<gene>
    <name evidence="2" type="ORF">DI598_10620</name>
</gene>
<protein>
    <submittedName>
        <fullName evidence="2">Uncharacterized protein</fullName>
    </submittedName>
</protein>
<reference evidence="2 3" key="1">
    <citation type="submission" date="2017-11" db="EMBL/GenBank/DDBJ databases">
        <title>Infants hospitalized years apart are colonized by the same room-sourced microbial strains.</title>
        <authorList>
            <person name="Brooks B."/>
            <person name="Olm M.R."/>
            <person name="Firek B.A."/>
            <person name="Baker R."/>
            <person name="Thomas B.C."/>
            <person name="Morowitz M.J."/>
            <person name="Banfield J.F."/>
        </authorList>
    </citation>
    <scope>NUCLEOTIDE SEQUENCE [LARGE SCALE GENOMIC DNA]</scope>
    <source>
        <strain evidence="2">S2_009_000_R2_76</strain>
    </source>
</reference>
<proteinExistence type="predicted"/>
<accession>A0A2W5EX89</accession>
<keyword evidence="1" id="KW-0472">Membrane</keyword>
<feature type="transmembrane region" description="Helical" evidence="1">
    <location>
        <begin position="20"/>
        <end position="36"/>
    </location>
</feature>
<evidence type="ECO:0000256" key="1">
    <source>
        <dbReference type="SAM" id="Phobius"/>
    </source>
</evidence>
<evidence type="ECO:0000313" key="2">
    <source>
        <dbReference type="EMBL" id="PZP47818.1"/>
    </source>
</evidence>
<dbReference type="EMBL" id="QFOI01000180">
    <property type="protein sequence ID" value="PZP47818.1"/>
    <property type="molecule type" value="Genomic_DNA"/>
</dbReference>
<dbReference type="Proteomes" id="UP000249645">
    <property type="component" value="Unassembled WGS sequence"/>
</dbReference>
<sequence length="214" mass="25226">MTKRRKNNKQSRFTKYIKTIFIYSITAVLGFLSAGYKKDYHTHIDCLDDSCVSTFKMKYNAVIHGREKKVDINLYVGTKHQVHEDSEVYNEFVFGYTPNEVVGLTRLSSDSLTYVNIRNYDNKPLFSREKTLLYFDKTPGYKWKVNIDSSYLWRREITFVGKEDGLLVYNIEADAHVTDIDDRVTKIYYKPKEGIVKFIIQTHWFPVTINKVKQ</sequence>
<organism evidence="2 3">
    <name type="scientific">Pseudopedobacter saltans</name>
    <dbReference type="NCBI Taxonomy" id="151895"/>
    <lineage>
        <taxon>Bacteria</taxon>
        <taxon>Pseudomonadati</taxon>
        <taxon>Bacteroidota</taxon>
        <taxon>Sphingobacteriia</taxon>
        <taxon>Sphingobacteriales</taxon>
        <taxon>Sphingobacteriaceae</taxon>
        <taxon>Pseudopedobacter</taxon>
    </lineage>
</organism>
<evidence type="ECO:0000313" key="3">
    <source>
        <dbReference type="Proteomes" id="UP000249645"/>
    </source>
</evidence>
<keyword evidence="1" id="KW-1133">Transmembrane helix</keyword>
<dbReference type="AlphaFoldDB" id="A0A2W5EX89"/>